<evidence type="ECO:0000259" key="1">
    <source>
        <dbReference type="Pfam" id="PF06985"/>
    </source>
</evidence>
<dbReference type="AlphaFoldDB" id="A0A6A5TS45"/>
<sequence>MGDGTSKQTIRQHDYGSQPRLDVYEHLPLNVAQKEIRLLEILNTEPMLECKLSRVSLYASPEFIAISYTWESGLPLVQITLNGYEFSIRENLHNALVQFNSSAPGTCFWVDAICIDQSCIPERNAQVPLMRDIYSSASRVWVWLGDGTHRTEALVSLIHTLPYIPGTFKDYTPLSEIGDLVSFIAYRESWKHEAEEWDYLFNRLWFNRTWVRNSKGSC</sequence>
<dbReference type="Proteomes" id="UP000800035">
    <property type="component" value="Unassembled WGS sequence"/>
</dbReference>
<protein>
    <recommendedName>
        <fullName evidence="1">Heterokaryon incompatibility domain-containing protein</fullName>
    </recommendedName>
</protein>
<name>A0A6A5TS45_9PLEO</name>
<dbReference type="InterPro" id="IPR052895">
    <property type="entry name" value="HetReg/Transcr_Mod"/>
</dbReference>
<dbReference type="InterPro" id="IPR010730">
    <property type="entry name" value="HET"/>
</dbReference>
<gene>
    <name evidence="2" type="ORF">CC80DRAFT_116273</name>
</gene>
<dbReference type="PANTHER" id="PTHR24148">
    <property type="entry name" value="ANKYRIN REPEAT DOMAIN-CONTAINING PROTEIN 39 HOMOLOG-RELATED"/>
    <property type="match status" value="1"/>
</dbReference>
<reference evidence="2" key="1">
    <citation type="journal article" date="2020" name="Stud. Mycol.">
        <title>101 Dothideomycetes genomes: a test case for predicting lifestyles and emergence of pathogens.</title>
        <authorList>
            <person name="Haridas S."/>
            <person name="Albert R."/>
            <person name="Binder M."/>
            <person name="Bloem J."/>
            <person name="Labutti K."/>
            <person name="Salamov A."/>
            <person name="Andreopoulos B."/>
            <person name="Baker S."/>
            <person name="Barry K."/>
            <person name="Bills G."/>
            <person name="Bluhm B."/>
            <person name="Cannon C."/>
            <person name="Castanera R."/>
            <person name="Culley D."/>
            <person name="Daum C."/>
            <person name="Ezra D."/>
            <person name="Gonzalez J."/>
            <person name="Henrissat B."/>
            <person name="Kuo A."/>
            <person name="Liang C."/>
            <person name="Lipzen A."/>
            <person name="Lutzoni F."/>
            <person name="Magnuson J."/>
            <person name="Mondo S."/>
            <person name="Nolan M."/>
            <person name="Ohm R."/>
            <person name="Pangilinan J."/>
            <person name="Park H.-J."/>
            <person name="Ramirez L."/>
            <person name="Alfaro M."/>
            <person name="Sun H."/>
            <person name="Tritt A."/>
            <person name="Yoshinaga Y."/>
            <person name="Zwiers L.-H."/>
            <person name="Turgeon B."/>
            <person name="Goodwin S."/>
            <person name="Spatafora J."/>
            <person name="Crous P."/>
            <person name="Grigoriev I."/>
        </authorList>
    </citation>
    <scope>NUCLEOTIDE SEQUENCE</scope>
    <source>
        <strain evidence="2">CBS 675.92</strain>
    </source>
</reference>
<evidence type="ECO:0000313" key="2">
    <source>
        <dbReference type="EMBL" id="KAF1954800.1"/>
    </source>
</evidence>
<evidence type="ECO:0000313" key="3">
    <source>
        <dbReference type="Proteomes" id="UP000800035"/>
    </source>
</evidence>
<proteinExistence type="predicted"/>
<keyword evidence="3" id="KW-1185">Reference proteome</keyword>
<dbReference type="OrthoDB" id="5386682at2759"/>
<organism evidence="2 3">
    <name type="scientific">Byssothecium circinans</name>
    <dbReference type="NCBI Taxonomy" id="147558"/>
    <lineage>
        <taxon>Eukaryota</taxon>
        <taxon>Fungi</taxon>
        <taxon>Dikarya</taxon>
        <taxon>Ascomycota</taxon>
        <taxon>Pezizomycotina</taxon>
        <taxon>Dothideomycetes</taxon>
        <taxon>Pleosporomycetidae</taxon>
        <taxon>Pleosporales</taxon>
        <taxon>Massarineae</taxon>
        <taxon>Massarinaceae</taxon>
        <taxon>Byssothecium</taxon>
    </lineage>
</organism>
<accession>A0A6A5TS45</accession>
<dbReference type="Pfam" id="PF06985">
    <property type="entry name" value="HET"/>
    <property type="match status" value="1"/>
</dbReference>
<dbReference type="EMBL" id="ML976997">
    <property type="protein sequence ID" value="KAF1954800.1"/>
    <property type="molecule type" value="Genomic_DNA"/>
</dbReference>
<dbReference type="PANTHER" id="PTHR24148:SF73">
    <property type="entry name" value="HET DOMAIN PROTEIN (AFU_ORTHOLOGUE AFUA_8G01020)"/>
    <property type="match status" value="1"/>
</dbReference>
<feature type="domain" description="Heterokaryon incompatibility" evidence="1">
    <location>
        <begin position="63"/>
        <end position="211"/>
    </location>
</feature>